<sequence>TCRPLPAAGHMMINRRPYDRYFPDLLRRNDLLTPFLVTGTLGCFDVMVSVRGGGQTGQAQAVRHGIARALQNYEPALRPYLKPYGLLSRDSRIVERKKPGLKKARKAFQWVKR</sequence>
<dbReference type="KEGG" id="cvr:CHLNCDRAFT_25348"/>
<dbReference type="GeneID" id="17353461"/>
<dbReference type="SUPFAM" id="SSF54211">
    <property type="entry name" value="Ribosomal protein S5 domain 2-like"/>
    <property type="match status" value="1"/>
</dbReference>
<dbReference type="Proteomes" id="UP000008141">
    <property type="component" value="Unassembled WGS sequence"/>
</dbReference>
<gene>
    <name evidence="7" type="ORF">CHLNCDRAFT_25348</name>
</gene>
<dbReference type="InterPro" id="IPR020574">
    <property type="entry name" value="Ribosomal_uS9_CS"/>
</dbReference>
<dbReference type="PROSITE" id="PS00360">
    <property type="entry name" value="RIBOSOMAL_S9"/>
    <property type="match status" value="1"/>
</dbReference>
<comment type="similarity">
    <text evidence="1 6">Belongs to the universal ribosomal protein uS9 family.</text>
</comment>
<keyword evidence="8" id="KW-1185">Reference proteome</keyword>
<dbReference type="Gene3D" id="3.30.230.10">
    <property type="match status" value="1"/>
</dbReference>
<dbReference type="GO" id="GO:0003735">
    <property type="term" value="F:structural constituent of ribosome"/>
    <property type="evidence" value="ECO:0007669"/>
    <property type="project" value="InterPro"/>
</dbReference>
<dbReference type="eggNOG" id="KOG1697">
    <property type="taxonomic scope" value="Eukaryota"/>
</dbReference>
<evidence type="ECO:0000313" key="7">
    <source>
        <dbReference type="EMBL" id="EFN53841.1"/>
    </source>
</evidence>
<name>E1ZJD9_CHLVA</name>
<dbReference type="RefSeq" id="XP_005845943.1">
    <property type="nucleotide sequence ID" value="XM_005845881.1"/>
</dbReference>
<dbReference type="NCBIfam" id="NF001099">
    <property type="entry name" value="PRK00132.1"/>
    <property type="match status" value="1"/>
</dbReference>
<evidence type="ECO:0000256" key="4">
    <source>
        <dbReference type="ARBA" id="ARBA00035152"/>
    </source>
</evidence>
<dbReference type="InterPro" id="IPR014721">
    <property type="entry name" value="Ribsml_uS5_D2-typ_fold_subgr"/>
</dbReference>
<dbReference type="STRING" id="554065.E1ZJD9"/>
<organism evidence="8">
    <name type="scientific">Chlorella variabilis</name>
    <name type="common">Green alga</name>
    <dbReference type="NCBI Taxonomy" id="554065"/>
    <lineage>
        <taxon>Eukaryota</taxon>
        <taxon>Viridiplantae</taxon>
        <taxon>Chlorophyta</taxon>
        <taxon>core chlorophytes</taxon>
        <taxon>Trebouxiophyceae</taxon>
        <taxon>Chlorellales</taxon>
        <taxon>Chlorellaceae</taxon>
        <taxon>Chlorella clade</taxon>
        <taxon>Chlorella</taxon>
    </lineage>
</organism>
<feature type="non-terminal residue" evidence="7">
    <location>
        <position position="1"/>
    </location>
</feature>
<dbReference type="GO" id="GO:0006412">
    <property type="term" value="P:translation"/>
    <property type="evidence" value="ECO:0007669"/>
    <property type="project" value="InterPro"/>
</dbReference>
<dbReference type="InterPro" id="IPR000754">
    <property type="entry name" value="Ribosomal_uS9"/>
</dbReference>
<dbReference type="GO" id="GO:0003723">
    <property type="term" value="F:RNA binding"/>
    <property type="evidence" value="ECO:0007669"/>
    <property type="project" value="TreeGrafter"/>
</dbReference>
<dbReference type="InParanoid" id="E1ZJD9"/>
<dbReference type="InterPro" id="IPR023035">
    <property type="entry name" value="Ribosomal_uS9_bac/plastid"/>
</dbReference>
<evidence type="ECO:0000313" key="8">
    <source>
        <dbReference type="Proteomes" id="UP000008141"/>
    </source>
</evidence>
<evidence type="ECO:0000256" key="1">
    <source>
        <dbReference type="ARBA" id="ARBA00005251"/>
    </source>
</evidence>
<proteinExistence type="inferred from homology"/>
<protein>
    <recommendedName>
        <fullName evidence="4">Small ribosomal subunit protein uS9c</fullName>
    </recommendedName>
    <alternativeName>
        <fullName evidence="5">30S ribosomal protein S9, chloroplastic</fullName>
    </alternativeName>
</protein>
<dbReference type="PANTHER" id="PTHR21569:SF1">
    <property type="entry name" value="SMALL RIBOSOMAL SUBUNIT PROTEIN US9M"/>
    <property type="match status" value="1"/>
</dbReference>
<reference evidence="7 8" key="1">
    <citation type="journal article" date="2010" name="Plant Cell">
        <title>The Chlorella variabilis NC64A genome reveals adaptation to photosymbiosis, coevolution with viruses, and cryptic sex.</title>
        <authorList>
            <person name="Blanc G."/>
            <person name="Duncan G."/>
            <person name="Agarkova I."/>
            <person name="Borodovsky M."/>
            <person name="Gurnon J."/>
            <person name="Kuo A."/>
            <person name="Lindquist E."/>
            <person name="Lucas S."/>
            <person name="Pangilinan J."/>
            <person name="Polle J."/>
            <person name="Salamov A."/>
            <person name="Terry A."/>
            <person name="Yamada T."/>
            <person name="Dunigan D.D."/>
            <person name="Grigoriev I.V."/>
            <person name="Claverie J.M."/>
            <person name="Van Etten J.L."/>
        </authorList>
    </citation>
    <scope>NUCLEOTIDE SEQUENCE [LARGE SCALE GENOMIC DNA]</scope>
    <source>
        <strain evidence="7 8">NC64A</strain>
    </source>
</reference>
<dbReference type="OMA" id="AGHMMIN"/>
<dbReference type="PANTHER" id="PTHR21569">
    <property type="entry name" value="RIBOSOMAL PROTEIN S9"/>
    <property type="match status" value="1"/>
</dbReference>
<keyword evidence="3 6" id="KW-0687">Ribonucleoprotein</keyword>
<dbReference type="OrthoDB" id="10254627at2759"/>
<dbReference type="AlphaFoldDB" id="E1ZJD9"/>
<dbReference type="Pfam" id="PF00380">
    <property type="entry name" value="Ribosomal_S9"/>
    <property type="match status" value="1"/>
</dbReference>
<evidence type="ECO:0000256" key="5">
    <source>
        <dbReference type="ARBA" id="ARBA00035437"/>
    </source>
</evidence>
<evidence type="ECO:0000256" key="6">
    <source>
        <dbReference type="RuleBase" id="RU003815"/>
    </source>
</evidence>
<keyword evidence="2 6" id="KW-0689">Ribosomal protein</keyword>
<dbReference type="GO" id="GO:0022627">
    <property type="term" value="C:cytosolic small ribosomal subunit"/>
    <property type="evidence" value="ECO:0007669"/>
    <property type="project" value="TreeGrafter"/>
</dbReference>
<accession>E1ZJD9</accession>
<dbReference type="EMBL" id="GL433849">
    <property type="protein sequence ID" value="EFN53841.1"/>
    <property type="molecule type" value="Genomic_DNA"/>
</dbReference>
<evidence type="ECO:0000256" key="3">
    <source>
        <dbReference type="ARBA" id="ARBA00023274"/>
    </source>
</evidence>
<evidence type="ECO:0000256" key="2">
    <source>
        <dbReference type="ARBA" id="ARBA00022980"/>
    </source>
</evidence>
<dbReference type="InterPro" id="IPR020568">
    <property type="entry name" value="Ribosomal_Su5_D2-typ_SF"/>
</dbReference>